<dbReference type="Proteomes" id="UP000514509">
    <property type="component" value="Chromosome"/>
</dbReference>
<organism evidence="1 2">
    <name type="scientific">Adhaeribacter radiodurans</name>
    <dbReference type="NCBI Taxonomy" id="2745197"/>
    <lineage>
        <taxon>Bacteria</taxon>
        <taxon>Pseudomonadati</taxon>
        <taxon>Bacteroidota</taxon>
        <taxon>Cytophagia</taxon>
        <taxon>Cytophagales</taxon>
        <taxon>Hymenobacteraceae</taxon>
        <taxon>Adhaeribacter</taxon>
    </lineage>
</organism>
<reference evidence="1 2" key="2">
    <citation type="submission" date="2020-08" db="EMBL/GenBank/DDBJ databases">
        <title>Adhaeribacter dokdonensis sp. nov., isolated from the rhizosphere of Elymus tsukushiensis, a plant native to the Dokdo Islands, Republic of Korea.</title>
        <authorList>
            <person name="Ghim S.Y."/>
        </authorList>
    </citation>
    <scope>NUCLEOTIDE SEQUENCE [LARGE SCALE GENOMIC DNA]</scope>
    <source>
        <strain evidence="1 2">KUDC8001</strain>
    </source>
</reference>
<name>A0A7L7LFM8_9BACT</name>
<sequence>MFFGFVACQTKENKIRENNRTTYPVGSFGYDFHFLQQHDSVLVLKNETGQGQVIVSAKYQGKVFTSTANGLNGKSFGWINYKAFTAPKDAHMNAYGGENRLWLGPEGNKFSLYFKPGVPMEFANWVTPPAIDTESWSIIAQDARSASLQKEASFLNYAGTELKTRLTRTIQILNNPDIEIALQVTLPDNLQMVGFTTNNSITNTGSQAWTKTSGAPCLWLLDMFNPSPNTHIVIPYETKGTAKIATTDYFGEIPANRIKFTNGVLLFKADGKARGKLGLGPERAKPIAGSYDSENKILTIIQFNVAKNATYLNQAWNTQQNPFSGDAVNAYNDGPLADGSQMGPFYELESVSPAAFLSPGQTLNHQHSVFHFTGDTTGLNQIAEKLLGISLEQTQAAFK</sequence>
<proteinExistence type="predicted"/>
<protein>
    <submittedName>
        <fullName evidence="1">Uncharacterized protein</fullName>
    </submittedName>
</protein>
<reference evidence="1 2" key="1">
    <citation type="submission" date="2020-06" db="EMBL/GenBank/DDBJ databases">
        <authorList>
            <person name="Hwang Y.J."/>
        </authorList>
    </citation>
    <scope>NUCLEOTIDE SEQUENCE [LARGE SCALE GENOMIC DNA]</scope>
    <source>
        <strain evidence="1 2">KUDC8001</strain>
    </source>
</reference>
<dbReference type="EMBL" id="CP055153">
    <property type="protein sequence ID" value="QMU31477.1"/>
    <property type="molecule type" value="Genomic_DNA"/>
</dbReference>
<dbReference type="KEGG" id="add:HUW48_07175"/>
<keyword evidence="2" id="KW-1185">Reference proteome</keyword>
<gene>
    <name evidence="1" type="ORF">HUW48_07175</name>
</gene>
<dbReference type="AlphaFoldDB" id="A0A7L7LFM8"/>
<dbReference type="Pfam" id="PF20583">
    <property type="entry name" value="DUF6786"/>
    <property type="match status" value="1"/>
</dbReference>
<evidence type="ECO:0000313" key="1">
    <source>
        <dbReference type="EMBL" id="QMU31477.1"/>
    </source>
</evidence>
<dbReference type="InterPro" id="IPR046713">
    <property type="entry name" value="DUF6786"/>
</dbReference>
<evidence type="ECO:0000313" key="2">
    <source>
        <dbReference type="Proteomes" id="UP000514509"/>
    </source>
</evidence>
<accession>A0A7L7LFM8</accession>